<dbReference type="RefSeq" id="WP_122399151.1">
    <property type="nucleotide sequence ID" value="NZ_RFFJ01000180.1"/>
</dbReference>
<feature type="region of interest" description="Disordered" evidence="1">
    <location>
        <begin position="1"/>
        <end position="32"/>
    </location>
</feature>
<evidence type="ECO:0000313" key="3">
    <source>
        <dbReference type="EMBL" id="RMI33886.1"/>
    </source>
</evidence>
<evidence type="ECO:0000256" key="1">
    <source>
        <dbReference type="SAM" id="MobiDB-lite"/>
    </source>
</evidence>
<sequence length="195" mass="21398">MPLTFLSAEHDAQSSPTDGPLPHGQPDHWRRPYRPGPWRVGGAAITLLLAAYLLLSAMIIAMAGPPSGASATAICAALAIAFALRLLRMGIWVSPRGLRRVGLVRTQTLRWREVEAVRTVQQPVKWLGLPRSVQGQALEVLPRRGEPLRPLVTDHSADFLKRADAFERAADVLEAWAAEHRTEGAGRRGEGSRRR</sequence>
<organism evidence="3 4">
    <name type="scientific">Streptomyces triticirhizae</name>
    <dbReference type="NCBI Taxonomy" id="2483353"/>
    <lineage>
        <taxon>Bacteria</taxon>
        <taxon>Bacillati</taxon>
        <taxon>Actinomycetota</taxon>
        <taxon>Actinomycetes</taxon>
        <taxon>Kitasatosporales</taxon>
        <taxon>Streptomycetaceae</taxon>
        <taxon>Streptomyces</taxon>
    </lineage>
</organism>
<keyword evidence="2" id="KW-1133">Transmembrane helix</keyword>
<keyword evidence="2" id="KW-0812">Transmembrane</keyword>
<gene>
    <name evidence="3" type="ORF">EBN88_23975</name>
</gene>
<dbReference type="AlphaFoldDB" id="A0A3M2LA15"/>
<feature type="transmembrane region" description="Helical" evidence="2">
    <location>
        <begin position="40"/>
        <end position="63"/>
    </location>
</feature>
<feature type="transmembrane region" description="Helical" evidence="2">
    <location>
        <begin position="69"/>
        <end position="87"/>
    </location>
</feature>
<keyword evidence="2" id="KW-0472">Membrane</keyword>
<reference evidence="3 4" key="1">
    <citation type="submission" date="2018-10" db="EMBL/GenBank/DDBJ databases">
        <title>Isolation, diversity and antifungal activity of actinobacteria from wheat.</title>
        <authorList>
            <person name="Han C."/>
        </authorList>
    </citation>
    <scope>NUCLEOTIDE SEQUENCE [LARGE SCALE GENOMIC DNA]</scope>
    <source>
        <strain evidence="3 4">NEAU-YY642</strain>
    </source>
</reference>
<evidence type="ECO:0008006" key="5">
    <source>
        <dbReference type="Google" id="ProtNLM"/>
    </source>
</evidence>
<dbReference type="EMBL" id="RFFJ01000180">
    <property type="protein sequence ID" value="RMI33886.1"/>
    <property type="molecule type" value="Genomic_DNA"/>
</dbReference>
<accession>A0A3M2LA15</accession>
<dbReference type="Proteomes" id="UP000278673">
    <property type="component" value="Unassembled WGS sequence"/>
</dbReference>
<keyword evidence="4" id="KW-1185">Reference proteome</keyword>
<comment type="caution">
    <text evidence="3">The sequence shown here is derived from an EMBL/GenBank/DDBJ whole genome shotgun (WGS) entry which is preliminary data.</text>
</comment>
<name>A0A3M2LA15_9ACTN</name>
<protein>
    <recommendedName>
        <fullName evidence="5">PH domain-containing protein</fullName>
    </recommendedName>
</protein>
<evidence type="ECO:0000256" key="2">
    <source>
        <dbReference type="SAM" id="Phobius"/>
    </source>
</evidence>
<evidence type="ECO:0000313" key="4">
    <source>
        <dbReference type="Proteomes" id="UP000278673"/>
    </source>
</evidence>
<proteinExistence type="predicted"/>